<dbReference type="InterPro" id="IPR051798">
    <property type="entry name" value="Class-II_PLP-Dep_Aminotrans"/>
</dbReference>
<organism evidence="7 8">
    <name type="scientific">Poseidonibacter parvus</name>
    <dbReference type="NCBI Taxonomy" id="1850254"/>
    <lineage>
        <taxon>Bacteria</taxon>
        <taxon>Pseudomonadati</taxon>
        <taxon>Campylobacterota</taxon>
        <taxon>Epsilonproteobacteria</taxon>
        <taxon>Campylobacterales</taxon>
        <taxon>Arcobacteraceae</taxon>
        <taxon>Poseidonibacter</taxon>
    </lineage>
</organism>
<keyword evidence="8" id="KW-1185">Reference proteome</keyword>
<dbReference type="GO" id="GO:0008483">
    <property type="term" value="F:transaminase activity"/>
    <property type="evidence" value="ECO:0007669"/>
    <property type="project" value="UniProtKB-KW"/>
</dbReference>
<evidence type="ECO:0000256" key="4">
    <source>
        <dbReference type="ARBA" id="ARBA00023239"/>
    </source>
</evidence>
<dbReference type="Gene3D" id="3.90.1150.10">
    <property type="entry name" value="Aspartate Aminotransferase, domain 1"/>
    <property type="match status" value="1"/>
</dbReference>
<evidence type="ECO:0000313" key="8">
    <source>
        <dbReference type="Proteomes" id="UP000186074"/>
    </source>
</evidence>
<dbReference type="InterPro" id="IPR004839">
    <property type="entry name" value="Aminotransferase_I/II_large"/>
</dbReference>
<dbReference type="Gene3D" id="3.40.640.10">
    <property type="entry name" value="Type I PLP-dependent aspartate aminotransferase-like (Major domain)"/>
    <property type="match status" value="1"/>
</dbReference>
<evidence type="ECO:0000256" key="3">
    <source>
        <dbReference type="ARBA" id="ARBA00022898"/>
    </source>
</evidence>
<dbReference type="PANTHER" id="PTHR43525:SF1">
    <property type="entry name" value="PROTEIN MALY"/>
    <property type="match status" value="1"/>
</dbReference>
<feature type="domain" description="Aminotransferase class I/classII large" evidence="6">
    <location>
        <begin position="57"/>
        <end position="385"/>
    </location>
</feature>
<dbReference type="InterPro" id="IPR015424">
    <property type="entry name" value="PyrdxlP-dep_Trfase"/>
</dbReference>
<dbReference type="InterPro" id="IPR015422">
    <property type="entry name" value="PyrdxlP-dep_Trfase_small"/>
</dbReference>
<dbReference type="AlphaFoldDB" id="A0A1P8KPN8"/>
<evidence type="ECO:0000259" key="6">
    <source>
        <dbReference type="Pfam" id="PF00155"/>
    </source>
</evidence>
<dbReference type="CDD" id="cd00609">
    <property type="entry name" value="AAT_like"/>
    <property type="match status" value="1"/>
</dbReference>
<keyword evidence="7" id="KW-0808">Transferase</keyword>
<evidence type="ECO:0000313" key="7">
    <source>
        <dbReference type="EMBL" id="APW66507.1"/>
    </source>
</evidence>
<dbReference type="SUPFAM" id="SSF53383">
    <property type="entry name" value="PLP-dependent transferases"/>
    <property type="match status" value="1"/>
</dbReference>
<dbReference type="STRING" id="1850254.LPB137_11940"/>
<dbReference type="EMBL" id="CP019070">
    <property type="protein sequence ID" value="APW66507.1"/>
    <property type="molecule type" value="Genomic_DNA"/>
</dbReference>
<dbReference type="InterPro" id="IPR015421">
    <property type="entry name" value="PyrdxlP-dep_Trfase_major"/>
</dbReference>
<dbReference type="NCBIfam" id="TIGR04350">
    <property type="entry name" value="C_S_lyase_PatB"/>
    <property type="match status" value="1"/>
</dbReference>
<dbReference type="InterPro" id="IPR027619">
    <property type="entry name" value="C-S_lyase_PatB-like"/>
</dbReference>
<dbReference type="Proteomes" id="UP000186074">
    <property type="component" value="Chromosome"/>
</dbReference>
<keyword evidence="7" id="KW-0032">Aminotransferase</keyword>
<dbReference type="GO" id="GO:0030170">
    <property type="term" value="F:pyridoxal phosphate binding"/>
    <property type="evidence" value="ECO:0007669"/>
    <property type="project" value="InterPro"/>
</dbReference>
<proteinExistence type="inferred from homology"/>
<dbReference type="OrthoDB" id="9803354at2"/>
<evidence type="ECO:0000256" key="5">
    <source>
        <dbReference type="ARBA" id="ARBA00037974"/>
    </source>
</evidence>
<dbReference type="Pfam" id="PF00155">
    <property type="entry name" value="Aminotran_1_2"/>
    <property type="match status" value="1"/>
</dbReference>
<dbReference type="PANTHER" id="PTHR43525">
    <property type="entry name" value="PROTEIN MALY"/>
    <property type="match status" value="1"/>
</dbReference>
<name>A0A1P8KPN8_9BACT</name>
<dbReference type="EC" id="4.4.1.13" evidence="2"/>
<gene>
    <name evidence="7" type="ORF">LPB137_11940</name>
</gene>
<evidence type="ECO:0000256" key="1">
    <source>
        <dbReference type="ARBA" id="ARBA00001933"/>
    </source>
</evidence>
<dbReference type="KEGG" id="alp:LPB137_11940"/>
<protein>
    <recommendedName>
        <fullName evidence="2">cysteine-S-conjugate beta-lyase</fullName>
        <ecNumber evidence="2">4.4.1.13</ecNumber>
    </recommendedName>
</protein>
<dbReference type="RefSeq" id="WP_076088355.1">
    <property type="nucleotide sequence ID" value="NZ_CP019070.1"/>
</dbReference>
<dbReference type="GO" id="GO:0047804">
    <property type="term" value="F:cysteine-S-conjugate beta-lyase activity"/>
    <property type="evidence" value="ECO:0007669"/>
    <property type="project" value="UniProtKB-EC"/>
</dbReference>
<comment type="similarity">
    <text evidence="5">Belongs to the class-II pyridoxal-phosphate-dependent aminotransferase family. MalY/PatB cystathionine beta-lyase subfamily.</text>
</comment>
<keyword evidence="3" id="KW-0663">Pyridoxal phosphate</keyword>
<accession>A0A1P8KPN8</accession>
<reference evidence="7 8" key="1">
    <citation type="submission" date="2017-01" db="EMBL/GenBank/DDBJ databases">
        <title>Genome sequencing of Arcobacter sp. LPB0137.</title>
        <authorList>
            <person name="Lee G.-W."/>
            <person name="Yi H."/>
        </authorList>
    </citation>
    <scope>NUCLEOTIDE SEQUENCE [LARGE SCALE GENOMIC DNA]</scope>
    <source>
        <strain evidence="7 8">LPB0137</strain>
    </source>
</reference>
<comment type="cofactor">
    <cofactor evidence="1">
        <name>pyridoxal 5'-phosphate</name>
        <dbReference type="ChEBI" id="CHEBI:597326"/>
    </cofactor>
</comment>
<sequence length="392" mass="44593">MIDKNKYNFDEKVNRKGTNCAKYDGLKKYFGYEDLNPLWVADMDFKTPKFINDEIIKAAQNSAYGYSIDSDELYDSIINWQNTRHNWQIEKKDIYMINGVVPAYSACVEAFSEIGDEVIVQTPVYPPLFKCVLANNRKVITNELKEENGYYTMDLEDLKSKITKKTKILCLCSPHNPVGRVWSKEELEALADICIDHNITIVSDEIHSDITFKKFTPLASISQKIANITITLNSAGKTFNIAGLNCAYAISKNSDILDKFKTIAIKREIQSINFFGFISTKAAYENGGEFVDQLKDYLQKNMQFTKDYLQKNAPNIDFMLPEATYLLWLNFKNTSLNHKEIKNRLLTQSKVALNDGVSFGSNGVSHFRLNIALSKDALKVALDDISKSFNSN</sequence>
<evidence type="ECO:0000256" key="2">
    <source>
        <dbReference type="ARBA" id="ARBA00012224"/>
    </source>
</evidence>
<keyword evidence="4" id="KW-0456">Lyase</keyword>